<dbReference type="EnsemblMetazoa" id="ACUA027401-RA">
    <property type="protein sequence ID" value="ACUA027401-PA"/>
    <property type="gene ID" value="ACUA027401"/>
</dbReference>
<dbReference type="AlphaFoldDB" id="A0A182MVP4"/>
<dbReference type="Proteomes" id="UP000075883">
    <property type="component" value="Unassembled WGS sequence"/>
</dbReference>
<dbReference type="EMBL" id="AXCM01009831">
    <property type="status" value="NOT_ANNOTATED_CDS"/>
    <property type="molecule type" value="Genomic_DNA"/>
</dbReference>
<name>A0A182MVP4_9DIPT</name>
<proteinExistence type="predicted"/>
<dbReference type="EMBL" id="AXCM01009830">
    <property type="status" value="NOT_ANNOTATED_CDS"/>
    <property type="molecule type" value="Genomic_DNA"/>
</dbReference>
<keyword evidence="2" id="KW-1185">Reference proteome</keyword>
<accession>A0A182MVP4</accession>
<evidence type="ECO:0000313" key="1">
    <source>
        <dbReference type="EnsemblMetazoa" id="ACUA027401-PA"/>
    </source>
</evidence>
<dbReference type="VEuPathDB" id="VectorBase:ACUA027401"/>
<evidence type="ECO:0000313" key="2">
    <source>
        <dbReference type="Proteomes" id="UP000075883"/>
    </source>
</evidence>
<reference evidence="2" key="1">
    <citation type="submission" date="2013-09" db="EMBL/GenBank/DDBJ databases">
        <title>The Genome Sequence of Anopheles culicifacies species A.</title>
        <authorList>
            <consortium name="The Broad Institute Genomics Platform"/>
            <person name="Neafsey D.E."/>
            <person name="Besansky N."/>
            <person name="Howell P."/>
            <person name="Walton C."/>
            <person name="Young S.K."/>
            <person name="Zeng Q."/>
            <person name="Gargeya S."/>
            <person name="Fitzgerald M."/>
            <person name="Haas B."/>
            <person name="Abouelleil A."/>
            <person name="Allen A.W."/>
            <person name="Alvarado L."/>
            <person name="Arachchi H.M."/>
            <person name="Berlin A.M."/>
            <person name="Chapman S.B."/>
            <person name="Gainer-Dewar J."/>
            <person name="Goldberg J."/>
            <person name="Griggs A."/>
            <person name="Gujja S."/>
            <person name="Hansen M."/>
            <person name="Howarth C."/>
            <person name="Imamovic A."/>
            <person name="Ireland A."/>
            <person name="Larimer J."/>
            <person name="McCowan C."/>
            <person name="Murphy C."/>
            <person name="Pearson M."/>
            <person name="Poon T.W."/>
            <person name="Priest M."/>
            <person name="Roberts A."/>
            <person name="Saif S."/>
            <person name="Shea T."/>
            <person name="Sisk P."/>
            <person name="Sykes S."/>
            <person name="Wortman J."/>
            <person name="Nusbaum C."/>
            <person name="Birren B."/>
        </authorList>
    </citation>
    <scope>NUCLEOTIDE SEQUENCE [LARGE SCALE GENOMIC DNA]</scope>
    <source>
        <strain evidence="2">A-37</strain>
    </source>
</reference>
<reference evidence="1" key="2">
    <citation type="submission" date="2020-05" db="UniProtKB">
        <authorList>
            <consortium name="EnsemblMetazoa"/>
        </authorList>
    </citation>
    <scope>IDENTIFICATION</scope>
    <source>
        <strain evidence="1">A-37</strain>
    </source>
</reference>
<organism evidence="1 2">
    <name type="scientific">Anopheles culicifacies</name>
    <dbReference type="NCBI Taxonomy" id="139723"/>
    <lineage>
        <taxon>Eukaryota</taxon>
        <taxon>Metazoa</taxon>
        <taxon>Ecdysozoa</taxon>
        <taxon>Arthropoda</taxon>
        <taxon>Hexapoda</taxon>
        <taxon>Insecta</taxon>
        <taxon>Pterygota</taxon>
        <taxon>Neoptera</taxon>
        <taxon>Endopterygota</taxon>
        <taxon>Diptera</taxon>
        <taxon>Nematocera</taxon>
        <taxon>Culicoidea</taxon>
        <taxon>Culicidae</taxon>
        <taxon>Anophelinae</taxon>
        <taxon>Anopheles</taxon>
        <taxon>culicifacies species complex</taxon>
    </lineage>
</organism>
<sequence length="121" mass="14109">MPHQERYDLLELDRYGLQDADVAATVAEFLLLQIVSRQTLLYRFEQREALHCDVLLQRNRTTHVKDLLQILTQTLLGYQIAREIEAVREKVQIKAIQQLHDVVQKLRVGLITVVQHIDVAQ</sequence>
<protein>
    <submittedName>
        <fullName evidence="1">Uncharacterized protein</fullName>
    </submittedName>
</protein>